<feature type="domain" description="HTH marR-type" evidence="4">
    <location>
        <begin position="1"/>
        <end position="135"/>
    </location>
</feature>
<name>T1CF09_9ZZZZ</name>
<dbReference type="SUPFAM" id="SSF46785">
    <property type="entry name" value="Winged helix' DNA-binding domain"/>
    <property type="match status" value="1"/>
</dbReference>
<keyword evidence="2" id="KW-0238">DNA-binding</keyword>
<dbReference type="GO" id="GO:0003677">
    <property type="term" value="F:DNA binding"/>
    <property type="evidence" value="ECO:0007669"/>
    <property type="project" value="UniProtKB-KW"/>
</dbReference>
<evidence type="ECO:0000256" key="2">
    <source>
        <dbReference type="ARBA" id="ARBA00023125"/>
    </source>
</evidence>
<protein>
    <submittedName>
        <fullName evidence="5">Bacterial regulatory protein, MarR</fullName>
    </submittedName>
</protein>
<dbReference type="EMBL" id="AUZX01000095">
    <property type="protein sequence ID" value="EQD81162.1"/>
    <property type="molecule type" value="Genomic_DNA"/>
</dbReference>
<keyword evidence="1" id="KW-0805">Transcription regulation</keyword>
<dbReference type="Pfam" id="PF12802">
    <property type="entry name" value="MarR_2"/>
    <property type="match status" value="1"/>
</dbReference>
<evidence type="ECO:0000313" key="5">
    <source>
        <dbReference type="EMBL" id="EQD81162.1"/>
    </source>
</evidence>
<dbReference type="SMART" id="SM00347">
    <property type="entry name" value="HTH_MARR"/>
    <property type="match status" value="1"/>
</dbReference>
<dbReference type="PROSITE" id="PS50995">
    <property type="entry name" value="HTH_MARR_2"/>
    <property type="match status" value="1"/>
</dbReference>
<dbReference type="InterPro" id="IPR036390">
    <property type="entry name" value="WH_DNA-bd_sf"/>
</dbReference>
<dbReference type="AlphaFoldDB" id="T1CF09"/>
<evidence type="ECO:0000259" key="4">
    <source>
        <dbReference type="PROSITE" id="PS50995"/>
    </source>
</evidence>
<sequence length="152" mass="16313">ALELHTLQNLRTVVGSTRRHDSRIRRATGIAGSQLWALAEVSLAAGITVNALARRLALHQTTASNLVNALVERGLVRRSRDRRDQRVVHLQVTASGTRLLSRAPRPHSGPLVDALRRIAAADLDTLALSLATLLGAMRQAAPAAAGEFLLVD</sequence>
<dbReference type="InterPro" id="IPR036388">
    <property type="entry name" value="WH-like_DNA-bd_sf"/>
</dbReference>
<keyword evidence="3" id="KW-0804">Transcription</keyword>
<gene>
    <name evidence="5" type="ORF">B1A_00120</name>
</gene>
<reference evidence="5" key="1">
    <citation type="submission" date="2013-08" db="EMBL/GenBank/DDBJ databases">
        <authorList>
            <person name="Mendez C."/>
            <person name="Richter M."/>
            <person name="Ferrer M."/>
            <person name="Sanchez J."/>
        </authorList>
    </citation>
    <scope>NUCLEOTIDE SEQUENCE</scope>
</reference>
<dbReference type="PANTHER" id="PTHR42756">
    <property type="entry name" value="TRANSCRIPTIONAL REGULATOR, MARR"/>
    <property type="match status" value="1"/>
</dbReference>
<proteinExistence type="predicted"/>
<dbReference type="GO" id="GO:0003700">
    <property type="term" value="F:DNA-binding transcription factor activity"/>
    <property type="evidence" value="ECO:0007669"/>
    <property type="project" value="InterPro"/>
</dbReference>
<evidence type="ECO:0000256" key="3">
    <source>
        <dbReference type="ARBA" id="ARBA00023163"/>
    </source>
</evidence>
<organism evidence="5">
    <name type="scientific">mine drainage metagenome</name>
    <dbReference type="NCBI Taxonomy" id="410659"/>
    <lineage>
        <taxon>unclassified sequences</taxon>
        <taxon>metagenomes</taxon>
        <taxon>ecological metagenomes</taxon>
    </lineage>
</organism>
<dbReference type="PROSITE" id="PS01117">
    <property type="entry name" value="HTH_MARR_1"/>
    <property type="match status" value="1"/>
</dbReference>
<dbReference type="InterPro" id="IPR023187">
    <property type="entry name" value="Tscrpt_reg_MarR-type_CS"/>
</dbReference>
<comment type="caution">
    <text evidence="5">The sequence shown here is derived from an EMBL/GenBank/DDBJ whole genome shotgun (WGS) entry which is preliminary data.</text>
</comment>
<reference evidence="5" key="2">
    <citation type="journal article" date="2014" name="ISME J.">
        <title>Microbial stratification in low pH oxic and suboxic macroscopic growths along an acid mine drainage.</title>
        <authorList>
            <person name="Mendez-Garcia C."/>
            <person name="Mesa V."/>
            <person name="Sprenger R.R."/>
            <person name="Richter M."/>
            <person name="Diez M.S."/>
            <person name="Solano J."/>
            <person name="Bargiela R."/>
            <person name="Golyshina O.V."/>
            <person name="Manteca A."/>
            <person name="Ramos J.L."/>
            <person name="Gallego J.R."/>
            <person name="Llorente I."/>
            <person name="Martins Dos Santos V.A."/>
            <person name="Jensen O.N."/>
            <person name="Pelaez A.I."/>
            <person name="Sanchez J."/>
            <person name="Ferrer M."/>
        </authorList>
    </citation>
    <scope>NUCLEOTIDE SEQUENCE</scope>
</reference>
<accession>T1CF09</accession>
<feature type="non-terminal residue" evidence="5">
    <location>
        <position position="1"/>
    </location>
</feature>
<dbReference type="Gene3D" id="1.10.10.10">
    <property type="entry name" value="Winged helix-like DNA-binding domain superfamily/Winged helix DNA-binding domain"/>
    <property type="match status" value="1"/>
</dbReference>
<dbReference type="PANTHER" id="PTHR42756:SF1">
    <property type="entry name" value="TRANSCRIPTIONAL REPRESSOR OF EMRAB OPERON"/>
    <property type="match status" value="1"/>
</dbReference>
<evidence type="ECO:0000256" key="1">
    <source>
        <dbReference type="ARBA" id="ARBA00023015"/>
    </source>
</evidence>
<dbReference type="InterPro" id="IPR000835">
    <property type="entry name" value="HTH_MarR-typ"/>
</dbReference>